<comment type="caution">
    <text evidence="5">The sequence shown here is derived from an EMBL/GenBank/DDBJ whole genome shotgun (WGS) entry which is preliminary data.</text>
</comment>
<evidence type="ECO:0000256" key="1">
    <source>
        <dbReference type="ARBA" id="ARBA00007411"/>
    </source>
</evidence>
<sequence length="93" mass="10188">MSPKPTPKTIVTLDIKPWAADTDMAALRAAVVAIQQDGLVWGSSTLVDIGYGIKKLQQTLVIEDQVSLDDIQTEVEDLEDFVQSTDIVQMSKL</sequence>
<dbReference type="PANTHER" id="PTHR11595:SF21">
    <property type="entry name" value="ELONGATION FACTOR 1-BETA"/>
    <property type="match status" value="1"/>
</dbReference>
<keyword evidence="3" id="KW-0648">Protein biosynthesis</keyword>
<proteinExistence type="inferred from homology"/>
<evidence type="ECO:0000259" key="4">
    <source>
        <dbReference type="SMART" id="SM00888"/>
    </source>
</evidence>
<evidence type="ECO:0000256" key="2">
    <source>
        <dbReference type="ARBA" id="ARBA00022768"/>
    </source>
</evidence>
<name>A0A9P4LFG2_9PLEO</name>
<evidence type="ECO:0000313" key="5">
    <source>
        <dbReference type="EMBL" id="KAF2023133.1"/>
    </source>
</evidence>
<dbReference type="GO" id="GO:0005085">
    <property type="term" value="F:guanyl-nucleotide exchange factor activity"/>
    <property type="evidence" value="ECO:0007669"/>
    <property type="project" value="TreeGrafter"/>
</dbReference>
<dbReference type="SUPFAM" id="SSF54984">
    <property type="entry name" value="eEF-1beta-like"/>
    <property type="match status" value="1"/>
</dbReference>
<dbReference type="CDD" id="cd00292">
    <property type="entry name" value="EF1B"/>
    <property type="match status" value="1"/>
</dbReference>
<dbReference type="PANTHER" id="PTHR11595">
    <property type="entry name" value="EF-HAND AND COILED-COIL DOMAIN-CONTAINING FAMILY MEMBER"/>
    <property type="match status" value="1"/>
</dbReference>
<keyword evidence="2" id="KW-0251">Elongation factor</keyword>
<dbReference type="EMBL" id="ML978377">
    <property type="protein sequence ID" value="KAF2023133.1"/>
    <property type="molecule type" value="Genomic_DNA"/>
</dbReference>
<dbReference type="Pfam" id="PF00736">
    <property type="entry name" value="EF1_GNE"/>
    <property type="match status" value="1"/>
</dbReference>
<dbReference type="GO" id="GO:0003746">
    <property type="term" value="F:translation elongation factor activity"/>
    <property type="evidence" value="ECO:0007669"/>
    <property type="project" value="UniProtKB-KW"/>
</dbReference>
<dbReference type="Gene3D" id="3.30.70.60">
    <property type="match status" value="1"/>
</dbReference>
<dbReference type="SMART" id="SM00888">
    <property type="entry name" value="EF1_GNE"/>
    <property type="match status" value="1"/>
</dbReference>
<evidence type="ECO:0000313" key="6">
    <source>
        <dbReference type="Proteomes" id="UP000799777"/>
    </source>
</evidence>
<accession>A0A9P4LFG2</accession>
<dbReference type="Proteomes" id="UP000799777">
    <property type="component" value="Unassembled WGS sequence"/>
</dbReference>
<dbReference type="InterPro" id="IPR036219">
    <property type="entry name" value="eEF-1beta-like_sf"/>
</dbReference>
<gene>
    <name evidence="5" type="ORF">EK21DRAFT_81580</name>
</gene>
<dbReference type="InterPro" id="IPR049720">
    <property type="entry name" value="EF1B_bsu/dsu"/>
</dbReference>
<dbReference type="InterPro" id="IPR014038">
    <property type="entry name" value="EF1B_bsu/dsu_GNE"/>
</dbReference>
<dbReference type="GO" id="GO:0005853">
    <property type="term" value="C:eukaryotic translation elongation factor 1 complex"/>
    <property type="evidence" value="ECO:0007669"/>
    <property type="project" value="InterPro"/>
</dbReference>
<keyword evidence="6" id="KW-1185">Reference proteome</keyword>
<comment type="similarity">
    <text evidence="1">Belongs to the EF-1-beta/EF-1-delta family.</text>
</comment>
<protein>
    <recommendedName>
        <fullName evidence="4">Translation elongation factor EF1B beta/delta subunit guanine nucleotide exchange domain-containing protein</fullName>
    </recommendedName>
</protein>
<dbReference type="AlphaFoldDB" id="A0A9P4LFG2"/>
<dbReference type="GO" id="GO:0005829">
    <property type="term" value="C:cytosol"/>
    <property type="evidence" value="ECO:0007669"/>
    <property type="project" value="TreeGrafter"/>
</dbReference>
<reference evidence="5" key="1">
    <citation type="journal article" date="2020" name="Stud. Mycol.">
        <title>101 Dothideomycetes genomes: a test case for predicting lifestyles and emergence of pathogens.</title>
        <authorList>
            <person name="Haridas S."/>
            <person name="Albert R."/>
            <person name="Binder M."/>
            <person name="Bloem J."/>
            <person name="Labutti K."/>
            <person name="Salamov A."/>
            <person name="Andreopoulos B."/>
            <person name="Baker S."/>
            <person name="Barry K."/>
            <person name="Bills G."/>
            <person name="Bluhm B."/>
            <person name="Cannon C."/>
            <person name="Castanera R."/>
            <person name="Culley D."/>
            <person name="Daum C."/>
            <person name="Ezra D."/>
            <person name="Gonzalez J."/>
            <person name="Henrissat B."/>
            <person name="Kuo A."/>
            <person name="Liang C."/>
            <person name="Lipzen A."/>
            <person name="Lutzoni F."/>
            <person name="Magnuson J."/>
            <person name="Mondo S."/>
            <person name="Nolan M."/>
            <person name="Ohm R."/>
            <person name="Pangilinan J."/>
            <person name="Park H.-J."/>
            <person name="Ramirez L."/>
            <person name="Alfaro M."/>
            <person name="Sun H."/>
            <person name="Tritt A."/>
            <person name="Yoshinaga Y."/>
            <person name="Zwiers L.-H."/>
            <person name="Turgeon B."/>
            <person name="Goodwin S."/>
            <person name="Spatafora J."/>
            <person name="Crous P."/>
            <person name="Grigoriev I."/>
        </authorList>
    </citation>
    <scope>NUCLEOTIDE SEQUENCE</scope>
    <source>
        <strain evidence="5">CBS 110217</strain>
    </source>
</reference>
<dbReference type="FunFam" id="3.30.70.60:FF:000001">
    <property type="entry name" value="Elongation factor 1-beta 1 like"/>
    <property type="match status" value="1"/>
</dbReference>
<evidence type="ECO:0000256" key="3">
    <source>
        <dbReference type="ARBA" id="ARBA00022917"/>
    </source>
</evidence>
<dbReference type="InterPro" id="IPR014717">
    <property type="entry name" value="Transl_elong_EF1B/ribsomal_bS6"/>
</dbReference>
<organism evidence="5 6">
    <name type="scientific">Setomelanomma holmii</name>
    <dbReference type="NCBI Taxonomy" id="210430"/>
    <lineage>
        <taxon>Eukaryota</taxon>
        <taxon>Fungi</taxon>
        <taxon>Dikarya</taxon>
        <taxon>Ascomycota</taxon>
        <taxon>Pezizomycotina</taxon>
        <taxon>Dothideomycetes</taxon>
        <taxon>Pleosporomycetidae</taxon>
        <taxon>Pleosporales</taxon>
        <taxon>Pleosporineae</taxon>
        <taxon>Phaeosphaeriaceae</taxon>
        <taxon>Setomelanomma</taxon>
    </lineage>
</organism>
<feature type="domain" description="Translation elongation factor EF1B beta/delta subunit guanine nucleotide exchange" evidence="4">
    <location>
        <begin position="8"/>
        <end position="93"/>
    </location>
</feature>
<dbReference type="OrthoDB" id="331763at2759"/>